<evidence type="ECO:0000313" key="1">
    <source>
        <dbReference type="EMBL" id="KAK9236410.1"/>
    </source>
</evidence>
<dbReference type="EMBL" id="MU971388">
    <property type="protein sequence ID" value="KAK9236410.1"/>
    <property type="molecule type" value="Genomic_DNA"/>
</dbReference>
<protein>
    <submittedName>
        <fullName evidence="1">Uncharacterized protein</fullName>
    </submittedName>
</protein>
<organism evidence="1 2">
    <name type="scientific">Lipomyces kononenkoae</name>
    <name type="common">Yeast</name>
    <dbReference type="NCBI Taxonomy" id="34357"/>
    <lineage>
        <taxon>Eukaryota</taxon>
        <taxon>Fungi</taxon>
        <taxon>Dikarya</taxon>
        <taxon>Ascomycota</taxon>
        <taxon>Saccharomycotina</taxon>
        <taxon>Lipomycetes</taxon>
        <taxon>Lipomycetales</taxon>
        <taxon>Lipomycetaceae</taxon>
        <taxon>Lipomyces</taxon>
    </lineage>
</organism>
<proteinExistence type="predicted"/>
<comment type="caution">
    <text evidence="1">The sequence shown here is derived from an EMBL/GenBank/DDBJ whole genome shotgun (WGS) entry which is preliminary data.</text>
</comment>
<name>A0ACC3SXV4_LIPKO</name>
<keyword evidence="2" id="KW-1185">Reference proteome</keyword>
<accession>A0ACC3SXV4</accession>
<dbReference type="Proteomes" id="UP001433508">
    <property type="component" value="Unassembled WGS sequence"/>
</dbReference>
<reference evidence="2" key="1">
    <citation type="journal article" date="2024" name="Front. Bioeng. Biotechnol.">
        <title>Genome-scale model development and genomic sequencing of the oleaginous clade Lipomyces.</title>
        <authorList>
            <person name="Czajka J.J."/>
            <person name="Han Y."/>
            <person name="Kim J."/>
            <person name="Mondo S.J."/>
            <person name="Hofstad B.A."/>
            <person name="Robles A."/>
            <person name="Haridas S."/>
            <person name="Riley R."/>
            <person name="LaButti K."/>
            <person name="Pangilinan J."/>
            <person name="Andreopoulos W."/>
            <person name="Lipzen A."/>
            <person name="Yan J."/>
            <person name="Wang M."/>
            <person name="Ng V."/>
            <person name="Grigoriev I.V."/>
            <person name="Spatafora J.W."/>
            <person name="Magnuson J.K."/>
            <person name="Baker S.E."/>
            <person name="Pomraning K.R."/>
        </authorList>
    </citation>
    <scope>NUCLEOTIDE SEQUENCE [LARGE SCALE GENOMIC DNA]</scope>
    <source>
        <strain evidence="2">CBS 7786</strain>
    </source>
</reference>
<gene>
    <name evidence="1" type="ORF">V1525DRAFT_389484</name>
</gene>
<sequence length="89" mass="10174">MDAVVVRFDTVSAEASNSHHTRDRQTLESLTVERNLAHRMRDRMMHGQRQVELVDVDDGEVVQRRERASRSKGSSSMGHSNGLALLRFR</sequence>
<evidence type="ECO:0000313" key="2">
    <source>
        <dbReference type="Proteomes" id="UP001433508"/>
    </source>
</evidence>